<dbReference type="InterPro" id="IPR035926">
    <property type="entry name" value="NusB-like_sf"/>
</dbReference>
<dbReference type="RefSeq" id="WP_094922458.1">
    <property type="nucleotide sequence ID" value="NZ_NPIA01000002.1"/>
</dbReference>
<keyword evidence="3 6" id="KW-0694">RNA-binding</keyword>
<dbReference type="Gene3D" id="1.10.940.10">
    <property type="entry name" value="NusB-like"/>
    <property type="match status" value="1"/>
</dbReference>
<dbReference type="InterPro" id="IPR006027">
    <property type="entry name" value="NusB_RsmB_TIM44"/>
</dbReference>
<evidence type="ECO:0000256" key="3">
    <source>
        <dbReference type="ARBA" id="ARBA00022884"/>
    </source>
</evidence>
<organism evidence="8 9">
    <name type="scientific">Lottiidibacillus patelloidae</name>
    <dbReference type="NCBI Taxonomy" id="2670334"/>
    <lineage>
        <taxon>Bacteria</taxon>
        <taxon>Bacillati</taxon>
        <taxon>Bacillota</taxon>
        <taxon>Bacilli</taxon>
        <taxon>Bacillales</taxon>
        <taxon>Bacillaceae</taxon>
        <taxon>Lottiidibacillus</taxon>
    </lineage>
</organism>
<dbReference type="AlphaFoldDB" id="A0A263BV75"/>
<gene>
    <name evidence="6" type="primary">nusB</name>
    <name evidence="8" type="ORF">CIB95_04435</name>
</gene>
<keyword evidence="2 6" id="KW-0889">Transcription antitermination</keyword>
<dbReference type="InterPro" id="IPR011605">
    <property type="entry name" value="NusB_fam"/>
</dbReference>
<dbReference type="HAMAP" id="MF_00073">
    <property type="entry name" value="NusB"/>
    <property type="match status" value="1"/>
</dbReference>
<dbReference type="SUPFAM" id="SSF48013">
    <property type="entry name" value="NusB-like"/>
    <property type="match status" value="1"/>
</dbReference>
<dbReference type="Pfam" id="PF01029">
    <property type="entry name" value="NusB"/>
    <property type="match status" value="1"/>
</dbReference>
<dbReference type="PANTHER" id="PTHR11078">
    <property type="entry name" value="N UTILIZATION SUBSTANCE PROTEIN B-RELATED"/>
    <property type="match status" value="1"/>
</dbReference>
<comment type="function">
    <text evidence="6">Involved in transcription antitermination. Required for transcription of ribosomal RNA (rRNA) genes. Binds specifically to the boxA antiterminator sequence of the ribosomal RNA (rrn) operons.</text>
</comment>
<evidence type="ECO:0000256" key="5">
    <source>
        <dbReference type="ARBA" id="ARBA00023163"/>
    </source>
</evidence>
<dbReference type="GO" id="GO:0005829">
    <property type="term" value="C:cytosol"/>
    <property type="evidence" value="ECO:0007669"/>
    <property type="project" value="TreeGrafter"/>
</dbReference>
<protein>
    <recommendedName>
        <fullName evidence="6">Transcription antitermination protein NusB</fullName>
    </recommendedName>
    <alternativeName>
        <fullName evidence="6">Antitermination factor NusB</fullName>
    </alternativeName>
</protein>
<sequence length="128" mass="14797">MKRREAREKALQALFQIDVSDTERTEAMTNVMEDAQIDEFLEKLVYGTTDHLEEIDALIEKHLEKWSIDRLGNIDRAVLRLAVYEMKFEKDIPRNVVYNEAIEIAKTFGGEESGRFVNGVLTKVSQSF</sequence>
<proteinExistence type="inferred from homology"/>
<reference evidence="9" key="1">
    <citation type="submission" date="2017-08" db="EMBL/GenBank/DDBJ databases">
        <authorList>
            <person name="Huang Z."/>
        </authorList>
    </citation>
    <scope>NUCLEOTIDE SEQUENCE [LARGE SCALE GENOMIC DNA]</scope>
    <source>
        <strain evidence="9">SA5d-4</strain>
    </source>
</reference>
<dbReference type="CDD" id="cd00619">
    <property type="entry name" value="Terminator_NusB"/>
    <property type="match status" value="1"/>
</dbReference>
<evidence type="ECO:0000256" key="1">
    <source>
        <dbReference type="ARBA" id="ARBA00005952"/>
    </source>
</evidence>
<dbReference type="EMBL" id="NPIA01000002">
    <property type="protein sequence ID" value="OZM57624.1"/>
    <property type="molecule type" value="Genomic_DNA"/>
</dbReference>
<comment type="similarity">
    <text evidence="1 6">Belongs to the NusB family.</text>
</comment>
<evidence type="ECO:0000313" key="9">
    <source>
        <dbReference type="Proteomes" id="UP000217083"/>
    </source>
</evidence>
<comment type="caution">
    <text evidence="8">The sequence shown here is derived from an EMBL/GenBank/DDBJ whole genome shotgun (WGS) entry which is preliminary data.</text>
</comment>
<evidence type="ECO:0000259" key="7">
    <source>
        <dbReference type="Pfam" id="PF01029"/>
    </source>
</evidence>
<accession>A0A263BV75</accession>
<evidence type="ECO:0000256" key="6">
    <source>
        <dbReference type="HAMAP-Rule" id="MF_00073"/>
    </source>
</evidence>
<dbReference type="GO" id="GO:0031564">
    <property type="term" value="P:transcription antitermination"/>
    <property type="evidence" value="ECO:0007669"/>
    <property type="project" value="UniProtKB-KW"/>
</dbReference>
<keyword evidence="9" id="KW-1185">Reference proteome</keyword>
<reference evidence="8 9" key="2">
    <citation type="submission" date="2017-09" db="EMBL/GenBank/DDBJ databases">
        <title>Bacillus patelloidae sp. nov., isolated from the intestinal tract of a marine limpet.</title>
        <authorList>
            <person name="Liu R."/>
            <person name="Dong C."/>
            <person name="Shao Z."/>
        </authorList>
    </citation>
    <scope>NUCLEOTIDE SEQUENCE [LARGE SCALE GENOMIC DNA]</scope>
    <source>
        <strain evidence="8 9">SA5d-4</strain>
    </source>
</reference>
<dbReference type="GO" id="GO:0006353">
    <property type="term" value="P:DNA-templated transcription termination"/>
    <property type="evidence" value="ECO:0007669"/>
    <property type="project" value="UniProtKB-UniRule"/>
</dbReference>
<dbReference type="PANTHER" id="PTHR11078:SF3">
    <property type="entry name" value="ANTITERMINATION NUSB DOMAIN-CONTAINING PROTEIN"/>
    <property type="match status" value="1"/>
</dbReference>
<name>A0A263BV75_9BACI</name>
<dbReference type="GO" id="GO:0003723">
    <property type="term" value="F:RNA binding"/>
    <property type="evidence" value="ECO:0007669"/>
    <property type="project" value="UniProtKB-UniRule"/>
</dbReference>
<dbReference type="Proteomes" id="UP000217083">
    <property type="component" value="Unassembled WGS sequence"/>
</dbReference>
<keyword evidence="5 6" id="KW-0804">Transcription</keyword>
<evidence type="ECO:0000256" key="4">
    <source>
        <dbReference type="ARBA" id="ARBA00023015"/>
    </source>
</evidence>
<dbReference type="NCBIfam" id="TIGR01951">
    <property type="entry name" value="nusB"/>
    <property type="match status" value="1"/>
</dbReference>
<evidence type="ECO:0000256" key="2">
    <source>
        <dbReference type="ARBA" id="ARBA00022814"/>
    </source>
</evidence>
<evidence type="ECO:0000313" key="8">
    <source>
        <dbReference type="EMBL" id="OZM57624.1"/>
    </source>
</evidence>
<keyword evidence="4 6" id="KW-0805">Transcription regulation</keyword>
<feature type="domain" description="NusB/RsmB/TIM44" evidence="7">
    <location>
        <begin position="4"/>
        <end position="125"/>
    </location>
</feature>